<dbReference type="Proteomes" id="UP001367508">
    <property type="component" value="Unassembled WGS sequence"/>
</dbReference>
<organism evidence="1 2">
    <name type="scientific">Canavalia gladiata</name>
    <name type="common">Sword bean</name>
    <name type="synonym">Dolichos gladiatus</name>
    <dbReference type="NCBI Taxonomy" id="3824"/>
    <lineage>
        <taxon>Eukaryota</taxon>
        <taxon>Viridiplantae</taxon>
        <taxon>Streptophyta</taxon>
        <taxon>Embryophyta</taxon>
        <taxon>Tracheophyta</taxon>
        <taxon>Spermatophyta</taxon>
        <taxon>Magnoliopsida</taxon>
        <taxon>eudicotyledons</taxon>
        <taxon>Gunneridae</taxon>
        <taxon>Pentapetalae</taxon>
        <taxon>rosids</taxon>
        <taxon>fabids</taxon>
        <taxon>Fabales</taxon>
        <taxon>Fabaceae</taxon>
        <taxon>Papilionoideae</taxon>
        <taxon>50 kb inversion clade</taxon>
        <taxon>NPAAA clade</taxon>
        <taxon>indigoferoid/millettioid clade</taxon>
        <taxon>Phaseoleae</taxon>
        <taxon>Canavalia</taxon>
    </lineage>
</organism>
<evidence type="ECO:0000313" key="2">
    <source>
        <dbReference type="Proteomes" id="UP001367508"/>
    </source>
</evidence>
<proteinExistence type="predicted"/>
<sequence length="87" mass="9513">MGKNSTVGCFFRLPWGSNDTPLLITGSRESQIIWLGVISGKDFTSENARRRGVVAIRLSILQMSLGHPMPHTFRAAHLVGSYGIKGD</sequence>
<dbReference type="AlphaFoldDB" id="A0AAN9MVD3"/>
<reference evidence="1 2" key="1">
    <citation type="submission" date="2024-01" db="EMBL/GenBank/DDBJ databases">
        <title>The genomes of 5 underutilized Papilionoideae crops provide insights into root nodulation and disease resistanc.</title>
        <authorList>
            <person name="Jiang F."/>
        </authorList>
    </citation>
    <scope>NUCLEOTIDE SEQUENCE [LARGE SCALE GENOMIC DNA]</scope>
    <source>
        <strain evidence="1">LVBAO_FW01</strain>
        <tissue evidence="1">Leaves</tissue>
    </source>
</reference>
<name>A0AAN9MVD3_CANGL</name>
<dbReference type="EMBL" id="JAYMYQ010000001">
    <property type="protein sequence ID" value="KAK7361735.1"/>
    <property type="molecule type" value="Genomic_DNA"/>
</dbReference>
<keyword evidence="2" id="KW-1185">Reference proteome</keyword>
<gene>
    <name evidence="1" type="ORF">VNO77_03814</name>
</gene>
<accession>A0AAN9MVD3</accession>
<evidence type="ECO:0000313" key="1">
    <source>
        <dbReference type="EMBL" id="KAK7361735.1"/>
    </source>
</evidence>
<protein>
    <submittedName>
        <fullName evidence="1">Uncharacterized protein</fullName>
    </submittedName>
</protein>
<comment type="caution">
    <text evidence="1">The sequence shown here is derived from an EMBL/GenBank/DDBJ whole genome shotgun (WGS) entry which is preliminary data.</text>
</comment>